<dbReference type="RefSeq" id="WP_307206008.1">
    <property type="nucleotide sequence ID" value="NZ_JAUSST010000006.1"/>
</dbReference>
<name>A0ABT9U4Q0_PAEHA</name>
<gene>
    <name evidence="1" type="ORF">J2T15_004075</name>
</gene>
<reference evidence="1 2" key="1">
    <citation type="submission" date="2023-07" db="EMBL/GenBank/DDBJ databases">
        <title>Sorghum-associated microbial communities from plants grown in Nebraska, USA.</title>
        <authorList>
            <person name="Schachtman D."/>
        </authorList>
    </citation>
    <scope>NUCLEOTIDE SEQUENCE [LARGE SCALE GENOMIC DNA]</scope>
    <source>
        <strain evidence="1 2">CC482</strain>
    </source>
</reference>
<dbReference type="Proteomes" id="UP001229346">
    <property type="component" value="Unassembled WGS sequence"/>
</dbReference>
<evidence type="ECO:0008006" key="3">
    <source>
        <dbReference type="Google" id="ProtNLM"/>
    </source>
</evidence>
<organism evidence="1 2">
    <name type="scientific">Paenibacillus harenae</name>
    <dbReference type="NCBI Taxonomy" id="306543"/>
    <lineage>
        <taxon>Bacteria</taxon>
        <taxon>Bacillati</taxon>
        <taxon>Bacillota</taxon>
        <taxon>Bacilli</taxon>
        <taxon>Bacillales</taxon>
        <taxon>Paenibacillaceae</taxon>
        <taxon>Paenibacillus</taxon>
    </lineage>
</organism>
<proteinExistence type="predicted"/>
<evidence type="ECO:0000313" key="1">
    <source>
        <dbReference type="EMBL" id="MDQ0114619.1"/>
    </source>
</evidence>
<accession>A0ABT9U4Q0</accession>
<dbReference type="NCBIfam" id="NF047593">
    <property type="entry name" value="IS66_ISAeme5_TnpA"/>
    <property type="match status" value="1"/>
</dbReference>
<protein>
    <recommendedName>
        <fullName evidence="3">Transposase</fullName>
    </recommendedName>
</protein>
<evidence type="ECO:0000313" key="2">
    <source>
        <dbReference type="Proteomes" id="UP001229346"/>
    </source>
</evidence>
<keyword evidence="2" id="KW-1185">Reference proteome</keyword>
<dbReference type="EMBL" id="JAUSSU010000008">
    <property type="protein sequence ID" value="MDQ0114619.1"/>
    <property type="molecule type" value="Genomic_DNA"/>
</dbReference>
<comment type="caution">
    <text evidence="1">The sequence shown here is derived from an EMBL/GenBank/DDBJ whole genome shotgun (WGS) entry which is preliminary data.</text>
</comment>
<sequence length="111" mass="12302">MTKKEQRRREWMTRIADYKASGLTMTAWCTANHVTLEQLKYWTRTLKKIAAATDTASGSPRFIPVSVSESASSRMSASPLVVQIGHASISLQSGFNPKLLREVVKALSETC</sequence>